<keyword evidence="3" id="KW-0862">Zinc</keyword>
<dbReference type="Pfam" id="PF13155">
    <property type="entry name" value="Toprim_2"/>
    <property type="match status" value="1"/>
</dbReference>
<keyword evidence="2" id="KW-0863">Zinc-finger</keyword>
<dbReference type="GO" id="GO:0006269">
    <property type="term" value="P:DNA replication, synthesis of primer"/>
    <property type="evidence" value="ECO:0007669"/>
    <property type="project" value="TreeGrafter"/>
</dbReference>
<dbReference type="RefSeq" id="WP_225451234.1">
    <property type="nucleotide sequence ID" value="NZ_JAIWXB010000038.1"/>
</dbReference>
<evidence type="ECO:0000256" key="3">
    <source>
        <dbReference type="ARBA" id="ARBA00022833"/>
    </source>
</evidence>
<dbReference type="GO" id="GO:0005737">
    <property type="term" value="C:cytoplasm"/>
    <property type="evidence" value="ECO:0007669"/>
    <property type="project" value="TreeGrafter"/>
</dbReference>
<dbReference type="SUPFAM" id="SSF57783">
    <property type="entry name" value="Zinc beta-ribbon"/>
    <property type="match status" value="1"/>
</dbReference>
<organism evidence="5 6">
    <name type="scientific">Bacteroides xylanisolvens</name>
    <dbReference type="NCBI Taxonomy" id="371601"/>
    <lineage>
        <taxon>Bacteria</taxon>
        <taxon>Pseudomonadati</taxon>
        <taxon>Bacteroidota</taxon>
        <taxon>Bacteroidia</taxon>
        <taxon>Bacteroidales</taxon>
        <taxon>Bacteroidaceae</taxon>
        <taxon>Bacteroides</taxon>
    </lineage>
</organism>
<evidence type="ECO:0000259" key="4">
    <source>
        <dbReference type="Pfam" id="PF01807"/>
    </source>
</evidence>
<dbReference type="GO" id="GO:0008270">
    <property type="term" value="F:zinc ion binding"/>
    <property type="evidence" value="ECO:0007669"/>
    <property type="project" value="UniProtKB-KW"/>
</dbReference>
<gene>
    <name evidence="5" type="ORF">LD004_21810</name>
</gene>
<evidence type="ECO:0000313" key="5">
    <source>
        <dbReference type="EMBL" id="MCA4706243.1"/>
    </source>
</evidence>
<comment type="caution">
    <text evidence="5">The sequence shown here is derived from an EMBL/GenBank/DDBJ whole genome shotgun (WGS) entry which is preliminary data.</text>
</comment>
<dbReference type="EMBL" id="JAIWYE010000037">
    <property type="protein sequence ID" value="MCA4706243.1"/>
    <property type="molecule type" value="Genomic_DNA"/>
</dbReference>
<accession>A0AAW4T4F1</accession>
<dbReference type="InterPro" id="IPR002694">
    <property type="entry name" value="Znf_CHC2"/>
</dbReference>
<dbReference type="AlphaFoldDB" id="A0AAW4T4F1"/>
<dbReference type="InterPro" id="IPR036977">
    <property type="entry name" value="DNA_primase_Znf_CHC2"/>
</dbReference>
<proteinExistence type="predicted"/>
<evidence type="ECO:0000256" key="1">
    <source>
        <dbReference type="ARBA" id="ARBA00022723"/>
    </source>
</evidence>
<protein>
    <submittedName>
        <fullName evidence="5">Toprim domain-containing protein</fullName>
    </submittedName>
</protein>
<dbReference type="InterPro" id="IPR050219">
    <property type="entry name" value="DnaG_primase"/>
</dbReference>
<dbReference type="Gene3D" id="3.40.1360.10">
    <property type="match status" value="1"/>
</dbReference>
<reference evidence="5" key="1">
    <citation type="submission" date="2023-08" db="EMBL/GenBank/DDBJ databases">
        <title>Mucin Metabolism Genes Underlie the Key Renovations of Bacteroides xylanisolvens Genomes in Captive Great Apes.</title>
        <authorList>
            <person name="Nishida A.H."/>
        </authorList>
    </citation>
    <scope>NUCLEOTIDE SEQUENCE</scope>
    <source>
        <strain evidence="5">P13.H9</strain>
    </source>
</reference>
<name>A0AAW4T4F1_9BACE</name>
<dbReference type="PANTHER" id="PTHR30313:SF2">
    <property type="entry name" value="DNA PRIMASE"/>
    <property type="match status" value="1"/>
</dbReference>
<evidence type="ECO:0000313" key="6">
    <source>
        <dbReference type="Proteomes" id="UP001198461"/>
    </source>
</evidence>
<feature type="domain" description="Zinc finger CHC2-type" evidence="4">
    <location>
        <begin position="26"/>
        <end position="89"/>
    </location>
</feature>
<dbReference type="GO" id="GO:0003899">
    <property type="term" value="F:DNA-directed RNA polymerase activity"/>
    <property type="evidence" value="ECO:0007669"/>
    <property type="project" value="InterPro"/>
</dbReference>
<dbReference type="SUPFAM" id="SSF56731">
    <property type="entry name" value="DNA primase core"/>
    <property type="match status" value="1"/>
</dbReference>
<keyword evidence="1" id="KW-0479">Metal-binding</keyword>
<dbReference type="PANTHER" id="PTHR30313">
    <property type="entry name" value="DNA PRIMASE"/>
    <property type="match status" value="1"/>
</dbReference>
<dbReference type="Proteomes" id="UP001198461">
    <property type="component" value="Unassembled WGS sequence"/>
</dbReference>
<evidence type="ECO:0000256" key="2">
    <source>
        <dbReference type="ARBA" id="ARBA00022771"/>
    </source>
</evidence>
<dbReference type="Pfam" id="PF01807">
    <property type="entry name" value="Zn_ribbon_DnaG"/>
    <property type="match status" value="1"/>
</dbReference>
<dbReference type="GO" id="GO:0003677">
    <property type="term" value="F:DNA binding"/>
    <property type="evidence" value="ECO:0007669"/>
    <property type="project" value="InterPro"/>
</dbReference>
<sequence length="294" mass="33633">MNIAEAKAINLVAFLKTIGFKPKKVIGQQYWYNSPLRSENTASFKVDNKKNLWYDFGLGQGGDIINFAKFFYNTIDTPTALAKIADEEGAPHPVAEAPHQTIYKDKASMNHIEMNPLSNFALLSYLESRGIDKNVGQKYCKEIHYQLRDKHYYGIAFLNISGGTEIRNPYYKGCIGNKNVTIISERPDAPYIDCCVFEGFMDFLSYQTLMMRQDQNVCIDRPYDCLIMNSVCNLVPTIKHLEKYEHIHCFLDNDKAGQVATESILGIYGTKVINESSRYADYKDVNDYLMDKRL</sequence>
<dbReference type="Gene3D" id="3.90.580.10">
    <property type="entry name" value="Zinc finger, CHC2-type domain"/>
    <property type="match status" value="1"/>
</dbReference>